<dbReference type="CDD" id="cd01671">
    <property type="entry name" value="CARD"/>
    <property type="match status" value="1"/>
</dbReference>
<dbReference type="PANTHER" id="PTHR32046">
    <property type="entry name" value="G DOMAIN-CONTAINING PROTEIN"/>
    <property type="match status" value="1"/>
</dbReference>
<dbReference type="CDD" id="cd00063">
    <property type="entry name" value="FN3"/>
    <property type="match status" value="4"/>
</dbReference>
<sequence>MYFHFSNRKLKSAFNVFRIVMDVLQKRVLQDKWKYICDNLTAEDLIDSLIQTGFVSKRDQERIIYEPTSTGKVAKLLRILESKPSYDAFLHALEVDGYPFIKEELQKRERELLDERRQLDVQPEERSTKFMTPGKPTEVETFYDSITIKWDFDEDELQSVDNFEVKYRVQSTKGWTGVLSTRSNDCSANVQQLQSNTSYEFRVRANYGDDEGDMSQISDPITTKFPNLEKPIEHFKNDCEISVKWLTLPGCEIEKYEMKTKIEDDSSWESVLLDPKNEIFTKQNLFENTEYQFQVCAVTKKGACICSDVCRIQTLYPTPNRPNVVDIRSNSIKMKVNIEKKYEADVKYVKVEYRELNWENSDWQSRTCEVRNHCFEVSDLQGDTTYVFRVQIVYKQNVSLFSAESYPFTTKRDFPTKPQFVHRSSHRISINWKGPEGIDRNVSCYEVHFRQENVTNWTTGRTSKSEMSFTAENLHASTNYIFKVCAVFGEEKGHYSKESDPITTDISLANDLKVKSKKRSNIGGVRNMHDIYQIPLKEISRNETARHRTCAFDIHATNEIMTSEERTLMFVGGTGAGKSLMVETIINYVLDVDFCDDFRFSMVDLNESEQRKVDDQSISQTEWITMYQVANMDKSRINYKLNVIDTPGFGDTSGSDADDMLIENIETFFKSDNNLSIDALGFVIEASQCRLNDGQKKLFQKIFSIFGRDFDRNIFLFVTFSDEFEPKVMAAIHAETIPFAGKYKFNNGGLFINTPKSKESFDMAFHSLSEFFHHLSMSRNVSLMQTTENMEKKRQLTATVEGLKPKIQVGYNKLECLRQQVKVIEKHKADVKKNKDFEFSVDLPCKEKIKTGYWSTNCKICEVTCHHPCWHTSDKWNVFCKVMTQSKCGICERRCNSWEHEMSEYTYFEFVKKTKQSFHDLVQKYERVIGGPKQQEQVLKALKDDIMEVWVQIGKAIEKISRLIKEINEIALRRISYTAPQYIDYLMAEENSKGEISIPGKMALLTILKNHAEIKLKRKSTPRWEDIDVDDMLQSWKSETKRLKRLKH</sequence>
<dbReference type="InterPro" id="IPR011029">
    <property type="entry name" value="DEATH-like_dom_sf"/>
</dbReference>
<dbReference type="Gene3D" id="2.60.40.10">
    <property type="entry name" value="Immunoglobulins"/>
    <property type="match status" value="4"/>
</dbReference>
<accession>A0ABQ9F3V1</accession>
<dbReference type="SUPFAM" id="SSF47986">
    <property type="entry name" value="DEATH domain"/>
    <property type="match status" value="1"/>
</dbReference>
<dbReference type="InterPro" id="IPR001315">
    <property type="entry name" value="CARD"/>
</dbReference>
<dbReference type="PROSITE" id="PS50209">
    <property type="entry name" value="CARD"/>
    <property type="match status" value="1"/>
</dbReference>
<feature type="domain" description="Fibronectin type-III" evidence="3">
    <location>
        <begin position="132"/>
        <end position="226"/>
    </location>
</feature>
<comment type="similarity">
    <text evidence="1">Belongs to the TRAFAC class TrmE-Era-EngA-EngB-Septin-like GTPase superfamily. Septin GTPase family.</text>
</comment>
<dbReference type="Gene3D" id="1.10.533.10">
    <property type="entry name" value="Death Domain, Fas"/>
    <property type="match status" value="1"/>
</dbReference>
<dbReference type="InterPro" id="IPR030379">
    <property type="entry name" value="G_SEPTIN_dom"/>
</dbReference>
<dbReference type="Pfam" id="PF00041">
    <property type="entry name" value="fn3"/>
    <property type="match status" value="2"/>
</dbReference>
<keyword evidence="5" id="KW-1185">Reference proteome</keyword>
<evidence type="ECO:0000256" key="1">
    <source>
        <dbReference type="RuleBase" id="RU004560"/>
    </source>
</evidence>
<keyword evidence="1" id="KW-0547">Nucleotide-binding</keyword>
<comment type="caution">
    <text evidence="4">The sequence shown here is derived from an EMBL/GenBank/DDBJ whole genome shotgun (WGS) entry which is preliminary data.</text>
</comment>
<dbReference type="InterPro" id="IPR003961">
    <property type="entry name" value="FN3_dom"/>
</dbReference>
<dbReference type="PANTHER" id="PTHR32046:SF14">
    <property type="match status" value="1"/>
</dbReference>
<proteinExistence type="inferred from homology"/>
<dbReference type="InterPro" id="IPR036116">
    <property type="entry name" value="FN3_sf"/>
</dbReference>
<keyword evidence="1" id="KW-0342">GTP-binding</keyword>
<reference evidence="4 5" key="1">
    <citation type="submission" date="2022-12" db="EMBL/GenBank/DDBJ databases">
        <title>Chromosome-level genome of Tegillarca granosa.</title>
        <authorList>
            <person name="Kim J."/>
        </authorList>
    </citation>
    <scope>NUCLEOTIDE SEQUENCE [LARGE SCALE GENOMIC DNA]</scope>
    <source>
        <strain evidence="4">Teg-2019</strain>
        <tissue evidence="4">Adductor muscle</tissue>
    </source>
</reference>
<dbReference type="Pfam" id="PF00619">
    <property type="entry name" value="CARD"/>
    <property type="match status" value="1"/>
</dbReference>
<dbReference type="InterPro" id="IPR013783">
    <property type="entry name" value="Ig-like_fold"/>
</dbReference>
<evidence type="ECO:0000259" key="2">
    <source>
        <dbReference type="PROSITE" id="PS50209"/>
    </source>
</evidence>
<dbReference type="SMART" id="SM00060">
    <property type="entry name" value="FN3"/>
    <property type="match status" value="4"/>
</dbReference>
<dbReference type="Proteomes" id="UP001217089">
    <property type="component" value="Unassembled WGS sequence"/>
</dbReference>
<evidence type="ECO:0000259" key="3">
    <source>
        <dbReference type="PROSITE" id="PS50853"/>
    </source>
</evidence>
<name>A0ABQ9F3V1_TEGGR</name>
<dbReference type="Gene3D" id="3.40.50.300">
    <property type="entry name" value="P-loop containing nucleotide triphosphate hydrolases"/>
    <property type="match status" value="1"/>
</dbReference>
<feature type="domain" description="Fibronectin type-III" evidence="3">
    <location>
        <begin position="414"/>
        <end position="507"/>
    </location>
</feature>
<organism evidence="4 5">
    <name type="scientific">Tegillarca granosa</name>
    <name type="common">Malaysian cockle</name>
    <name type="synonym">Anadara granosa</name>
    <dbReference type="NCBI Taxonomy" id="220873"/>
    <lineage>
        <taxon>Eukaryota</taxon>
        <taxon>Metazoa</taxon>
        <taxon>Spiralia</taxon>
        <taxon>Lophotrochozoa</taxon>
        <taxon>Mollusca</taxon>
        <taxon>Bivalvia</taxon>
        <taxon>Autobranchia</taxon>
        <taxon>Pteriomorphia</taxon>
        <taxon>Arcoida</taxon>
        <taxon>Arcoidea</taxon>
        <taxon>Arcidae</taxon>
        <taxon>Tegillarca</taxon>
    </lineage>
</organism>
<evidence type="ECO:0000313" key="4">
    <source>
        <dbReference type="EMBL" id="KAJ8312065.1"/>
    </source>
</evidence>
<protein>
    <submittedName>
        <fullName evidence="4">Uncharacterized protein</fullName>
    </submittedName>
</protein>
<dbReference type="SUPFAM" id="SSF49265">
    <property type="entry name" value="Fibronectin type III"/>
    <property type="match status" value="2"/>
</dbReference>
<dbReference type="EMBL" id="JARBDR010000440">
    <property type="protein sequence ID" value="KAJ8312065.1"/>
    <property type="molecule type" value="Genomic_DNA"/>
</dbReference>
<feature type="domain" description="Fibronectin type-III" evidence="3">
    <location>
        <begin position="318"/>
        <end position="413"/>
    </location>
</feature>
<dbReference type="SUPFAM" id="SSF52540">
    <property type="entry name" value="P-loop containing nucleoside triphosphate hydrolases"/>
    <property type="match status" value="1"/>
</dbReference>
<feature type="domain" description="CARD" evidence="2">
    <location>
        <begin position="21"/>
        <end position="83"/>
    </location>
</feature>
<feature type="domain" description="Fibronectin type-III" evidence="3">
    <location>
        <begin position="227"/>
        <end position="317"/>
    </location>
</feature>
<dbReference type="InterPro" id="IPR027417">
    <property type="entry name" value="P-loop_NTPase"/>
</dbReference>
<dbReference type="PROSITE" id="PS50853">
    <property type="entry name" value="FN3"/>
    <property type="match status" value="4"/>
</dbReference>
<dbReference type="Pfam" id="PF00735">
    <property type="entry name" value="Septin"/>
    <property type="match status" value="1"/>
</dbReference>
<gene>
    <name evidence="4" type="ORF">KUTeg_009438</name>
</gene>
<evidence type="ECO:0000313" key="5">
    <source>
        <dbReference type="Proteomes" id="UP001217089"/>
    </source>
</evidence>